<dbReference type="PANTHER" id="PTHR12455">
    <property type="entry name" value="NUCLEOLAR COMPLEX PROTEIN 4"/>
    <property type="match status" value="1"/>
</dbReference>
<reference evidence="3" key="2">
    <citation type="submission" date="2014-06" db="EMBL/GenBank/DDBJ databases">
        <authorList>
            <person name="Aslett M."/>
        </authorList>
    </citation>
    <scope>NUCLEOTIDE SEQUENCE</scope>
</reference>
<reference evidence="3 4" key="1">
    <citation type="journal article" date="2013" name="Nature">
        <title>The genomes of four tapeworm species reveal adaptations to parasitism.</title>
        <authorList>
            <person name="Tsai I.J."/>
            <person name="Zarowiecki M."/>
            <person name="Holroyd N."/>
            <person name="Garciarrubio A."/>
            <person name="Sanchez-Flores A."/>
            <person name="Brooks K.L."/>
            <person name="Tracey A."/>
            <person name="Bobes R.J."/>
            <person name="Fragoso G."/>
            <person name="Sciutto E."/>
            <person name="Aslett M."/>
            <person name="Beasley H."/>
            <person name="Bennett H.M."/>
            <person name="Cai J."/>
            <person name="Camicia F."/>
            <person name="Clark R."/>
            <person name="Cucher M."/>
            <person name="De Silva N."/>
            <person name="Day T.A."/>
            <person name="Deplazes P."/>
            <person name="Estrada K."/>
            <person name="Fernandez C."/>
            <person name="Holland P.W."/>
            <person name="Hou J."/>
            <person name="Hu S."/>
            <person name="Huckvale T."/>
            <person name="Hung S.S."/>
            <person name="Kamenetzky L."/>
            <person name="Keane J.A."/>
            <person name="Kiss F."/>
            <person name="Koziol U."/>
            <person name="Lambert O."/>
            <person name="Liu K."/>
            <person name="Luo X."/>
            <person name="Luo Y."/>
            <person name="Macchiaroli N."/>
            <person name="Nichol S."/>
            <person name="Paps J."/>
            <person name="Parkinson J."/>
            <person name="Pouchkina-Stantcheva N."/>
            <person name="Riddiford N."/>
            <person name="Rosenzvit M."/>
            <person name="Salinas G."/>
            <person name="Wasmuth J.D."/>
            <person name="Zamanian M."/>
            <person name="Zheng Y."/>
            <person name="Cai X."/>
            <person name="Soberon X."/>
            <person name="Olson P.D."/>
            <person name="Laclette J.P."/>
            <person name="Brehm K."/>
            <person name="Berriman M."/>
            <person name="Garciarrubio A."/>
            <person name="Bobes R.J."/>
            <person name="Fragoso G."/>
            <person name="Sanchez-Flores A."/>
            <person name="Estrada K."/>
            <person name="Cevallos M.A."/>
            <person name="Morett E."/>
            <person name="Gonzalez V."/>
            <person name="Portillo T."/>
            <person name="Ochoa-Leyva A."/>
            <person name="Jose M.V."/>
            <person name="Sciutto E."/>
            <person name="Landa A."/>
            <person name="Jimenez L."/>
            <person name="Valdes V."/>
            <person name="Carrero J.C."/>
            <person name="Larralde C."/>
            <person name="Morales-Montor J."/>
            <person name="Limon-Lason J."/>
            <person name="Soberon X."/>
            <person name="Laclette J.P."/>
        </authorList>
    </citation>
    <scope>NUCLEOTIDE SEQUENCE [LARGE SCALE GENOMIC DNA]</scope>
</reference>
<dbReference type="AlphaFoldDB" id="A0A068WTH9"/>
<protein>
    <submittedName>
        <fullName evidence="3 5">Nucleolar complex protein 4</fullName>
    </submittedName>
</protein>
<proteinExistence type="inferred from homology"/>
<reference evidence="5" key="3">
    <citation type="submission" date="2020-10" db="UniProtKB">
        <authorList>
            <consortium name="WormBaseParasite"/>
        </authorList>
    </citation>
    <scope>IDENTIFICATION</scope>
</reference>
<evidence type="ECO:0000313" key="5">
    <source>
        <dbReference type="WBParaSite" id="EgrG_000535800"/>
    </source>
</evidence>
<dbReference type="WBParaSite" id="EgrG_000535800">
    <property type="protein sequence ID" value="EgrG_000535800"/>
    <property type="gene ID" value="EgrG_000535800"/>
</dbReference>
<dbReference type="PANTHER" id="PTHR12455:SF0">
    <property type="entry name" value="NUCLEOLAR COMPLEX PROTEIN 4 HOMOLOG"/>
    <property type="match status" value="1"/>
</dbReference>
<sequence length="407" mass="45171">MPVQPTYKSVSIQLRAYLNANSSAAAEKAFTDLLNNAKFIDFAAHLLRCLQAAILKASFDEIDVQVFFNRVLRLLQCLLPTKMAVEFMGEKPPAKSEQAKRMRMPTLRHTLTDTWAKLLEKGLPDDLLLEALIALGDGQIEKMTDTARLLAPYITTIFDPPASMATAAAPLASWSRAVSRTLLKIIHLGGLNFDRLYPRLYALLGEDLLTCRYAERFIEDLDVYLSSIHVPAGWLSAFTKRLVQLTLVGVAPLALMLPLLTVAANCLIRHPTCRALVDRRANQSAPTTKMETTIGDPYTYRSNDLASDGVGALESSLWEVLCLECHYHPEVSSLARRIRQIGAITTGVADHLPEVKNQIRSGNELQAVVDRTSRQYLSVLEMTNARLPTLSPLEGWTMQNDLSEVTP</sequence>
<dbReference type="Pfam" id="PF03914">
    <property type="entry name" value="CBF"/>
    <property type="match status" value="1"/>
</dbReference>
<dbReference type="GO" id="GO:0032040">
    <property type="term" value="C:small-subunit processome"/>
    <property type="evidence" value="ECO:0007669"/>
    <property type="project" value="TreeGrafter"/>
</dbReference>
<dbReference type="GO" id="GO:0042254">
    <property type="term" value="P:ribosome biogenesis"/>
    <property type="evidence" value="ECO:0007669"/>
    <property type="project" value="InterPro"/>
</dbReference>
<evidence type="ECO:0000259" key="2">
    <source>
        <dbReference type="Pfam" id="PF03914"/>
    </source>
</evidence>
<evidence type="ECO:0000313" key="3">
    <source>
        <dbReference type="EMBL" id="CDS20994.1"/>
    </source>
</evidence>
<dbReference type="GO" id="GO:0030692">
    <property type="term" value="C:Noc4p-Nop14p complex"/>
    <property type="evidence" value="ECO:0007669"/>
    <property type="project" value="TreeGrafter"/>
</dbReference>
<dbReference type="OrthoDB" id="271604at2759"/>
<gene>
    <name evidence="5" type="primary">EGR_07254</name>
    <name evidence="3" type="ORF">EgrG_000535800</name>
</gene>
<organism evidence="3">
    <name type="scientific">Echinococcus granulosus</name>
    <name type="common">Hydatid tapeworm</name>
    <dbReference type="NCBI Taxonomy" id="6210"/>
    <lineage>
        <taxon>Eukaryota</taxon>
        <taxon>Metazoa</taxon>
        <taxon>Spiralia</taxon>
        <taxon>Lophotrochozoa</taxon>
        <taxon>Platyhelminthes</taxon>
        <taxon>Cestoda</taxon>
        <taxon>Eucestoda</taxon>
        <taxon>Cyclophyllidea</taxon>
        <taxon>Taeniidae</taxon>
        <taxon>Echinococcus</taxon>
        <taxon>Echinococcus granulosus group</taxon>
    </lineage>
</organism>
<dbReference type="InterPro" id="IPR027193">
    <property type="entry name" value="Noc4"/>
</dbReference>
<evidence type="ECO:0000256" key="1">
    <source>
        <dbReference type="ARBA" id="ARBA00007797"/>
    </source>
</evidence>
<evidence type="ECO:0000313" key="4">
    <source>
        <dbReference type="Proteomes" id="UP000492820"/>
    </source>
</evidence>
<comment type="similarity">
    <text evidence="1">Belongs to the CBF/MAK21 family.</text>
</comment>
<name>A0A068WTH9_ECHGR</name>
<dbReference type="InterPro" id="IPR005612">
    <property type="entry name" value="CCAAT-binding_factor"/>
</dbReference>
<feature type="domain" description="CCAAT-binding factor" evidence="2">
    <location>
        <begin position="195"/>
        <end position="335"/>
    </location>
</feature>
<accession>A0A068WTH9</accession>
<dbReference type="Proteomes" id="UP000492820">
    <property type="component" value="Unassembled WGS sequence"/>
</dbReference>
<dbReference type="EMBL" id="LK028582">
    <property type="protein sequence ID" value="CDS20994.1"/>
    <property type="molecule type" value="Genomic_DNA"/>
</dbReference>